<comment type="caution">
    <text evidence="2">The sequence shown here is derived from an EMBL/GenBank/DDBJ whole genome shotgun (WGS) entry which is preliminary data.</text>
</comment>
<dbReference type="AlphaFoldDB" id="A0A3M7LCB1"/>
<dbReference type="InterPro" id="IPR028914">
    <property type="entry name" value="Tox-MPTase2_dom"/>
</dbReference>
<evidence type="ECO:0000259" key="1">
    <source>
        <dbReference type="Pfam" id="PF15638"/>
    </source>
</evidence>
<reference evidence="2 3" key="1">
    <citation type="submission" date="2018-08" db="EMBL/GenBank/DDBJ databases">
        <title>Chryseobacterium nematophagum: a novel matrix digesting pathogen of nematodes.</title>
        <authorList>
            <person name="Page A."/>
            <person name="Roberts M."/>
            <person name="Felix M.-A."/>
            <person name="Weir W."/>
        </authorList>
    </citation>
    <scope>NUCLEOTIDE SEQUENCE [LARGE SCALE GENOMIC DNA]</scope>
    <source>
        <strain evidence="2 3">JUb275</strain>
    </source>
</reference>
<dbReference type="Pfam" id="PF15638">
    <property type="entry name" value="Tox-MPTase2"/>
    <property type="match status" value="1"/>
</dbReference>
<gene>
    <name evidence="2" type="ORF">D1632_08705</name>
</gene>
<evidence type="ECO:0000313" key="2">
    <source>
        <dbReference type="EMBL" id="RMZ59694.1"/>
    </source>
</evidence>
<dbReference type="InterPro" id="IPR022385">
    <property type="entry name" value="Rhs_assc_core"/>
</dbReference>
<feature type="domain" description="Tox-MPTase2" evidence="1">
    <location>
        <begin position="102"/>
        <end position="259"/>
    </location>
</feature>
<organism evidence="2 3">
    <name type="scientific">Chryseobacterium nematophagum</name>
    <dbReference type="NCBI Taxonomy" id="2305228"/>
    <lineage>
        <taxon>Bacteria</taxon>
        <taxon>Pseudomonadati</taxon>
        <taxon>Bacteroidota</taxon>
        <taxon>Flavobacteriia</taxon>
        <taxon>Flavobacteriales</taxon>
        <taxon>Weeksellaceae</taxon>
        <taxon>Chryseobacterium group</taxon>
        <taxon>Chryseobacterium</taxon>
    </lineage>
</organism>
<dbReference type="NCBIfam" id="TIGR03696">
    <property type="entry name" value="Rhs_assc_core"/>
    <property type="match status" value="1"/>
</dbReference>
<protein>
    <recommendedName>
        <fullName evidence="1">Tox-MPTase2 domain-containing protein</fullName>
    </recommendedName>
</protein>
<keyword evidence="3" id="KW-1185">Reference proteome</keyword>
<sequence>MYDYGARMNMPDIGRWGVVDPLAEKMQSWSPYAYAFDNPVRYTDPDGRIPMPPDDHFDQNGKFLYTDNRKTNNIVIHVPYTKDNSNIIQSISNSVFGTSYGIEKGVKEVQLKDYNFNNAKDFSVLNNIAKHYAKDADVNVNDLYNDNFSVGAFNNVKYEGGTASGNKLGFNGGEFWGQNENGNIPMMHTDGNKVTFDVFNNRIADQDLNNKYNFISVLGHEGSSKGHLGMPNAKHSTIYTNQKNRPLFQYTTPEFKKHVNDNIKNYKANGD</sequence>
<accession>A0A3M7LCB1</accession>
<proteinExistence type="predicted"/>
<dbReference type="Gene3D" id="2.180.10.10">
    <property type="entry name" value="RHS repeat-associated core"/>
    <property type="match status" value="1"/>
</dbReference>
<name>A0A3M7LCB1_9FLAO</name>
<evidence type="ECO:0000313" key="3">
    <source>
        <dbReference type="Proteomes" id="UP000267524"/>
    </source>
</evidence>
<dbReference type="Proteomes" id="UP000267524">
    <property type="component" value="Unassembled WGS sequence"/>
</dbReference>
<dbReference type="EMBL" id="QWIV01000013">
    <property type="protein sequence ID" value="RMZ59694.1"/>
    <property type="molecule type" value="Genomic_DNA"/>
</dbReference>